<dbReference type="GO" id="GO:0003697">
    <property type="term" value="F:single-stranded DNA binding"/>
    <property type="evidence" value="ECO:0007669"/>
    <property type="project" value="InterPro"/>
</dbReference>
<dbReference type="Proteomes" id="UP000054485">
    <property type="component" value="Unassembled WGS sequence"/>
</dbReference>
<dbReference type="PANTHER" id="PTHR13604">
    <property type="entry name" value="DC12-RELATED"/>
    <property type="match status" value="1"/>
</dbReference>
<evidence type="ECO:0000256" key="3">
    <source>
        <dbReference type="ARBA" id="ARBA00022763"/>
    </source>
</evidence>
<dbReference type="HOGENOM" id="CLU_035990_0_2_1"/>
<keyword evidence="6" id="KW-0238">DNA-binding</keyword>
<sequence length="285" mass="32207">MCGRYALGLQRAEIRALPGYPELEIGEWANEDDFMPRYNIAPNSQAPVIRRRNASSPDLQMQTMRWGIPYGKVRAKSQQAINARSENIMEGAGMWNKYRNTNRCVVVSQGYYEWQTKGKAKLPFFTKHGDGRVMLMAGLYHVTDETNPNYFFAIITTNASTSLSWLHDRQPVILKSDADVARWLDTSSHAWSTELGKLFRPTDGLLCYQVPKEVGKVGAESAAFVQPVATRKDGIEAMFAKQRTKQEGDKGGIKRKRSLISSVQSKPGRKEDESHKTECKKLKVE</sequence>
<proteinExistence type="inferred from homology"/>
<dbReference type="GO" id="GO:0106300">
    <property type="term" value="P:protein-DNA covalent cross-linking repair"/>
    <property type="evidence" value="ECO:0007669"/>
    <property type="project" value="InterPro"/>
</dbReference>
<dbReference type="InParanoid" id="A0A0D0AUP0"/>
<dbReference type="EMBL" id="KN835173">
    <property type="protein sequence ID" value="KIK45391.1"/>
    <property type="molecule type" value="Genomic_DNA"/>
</dbReference>
<reference evidence="10" key="2">
    <citation type="submission" date="2015-01" db="EMBL/GenBank/DDBJ databases">
        <title>Evolutionary Origins and Diversification of the Mycorrhizal Mutualists.</title>
        <authorList>
            <consortium name="DOE Joint Genome Institute"/>
            <consortium name="Mycorrhizal Genomics Consortium"/>
            <person name="Kohler A."/>
            <person name="Kuo A."/>
            <person name="Nagy L.G."/>
            <person name="Floudas D."/>
            <person name="Copeland A."/>
            <person name="Barry K.W."/>
            <person name="Cichocki N."/>
            <person name="Veneault-Fourrey C."/>
            <person name="LaButti K."/>
            <person name="Lindquist E.A."/>
            <person name="Lipzen A."/>
            <person name="Lundell T."/>
            <person name="Morin E."/>
            <person name="Murat C."/>
            <person name="Riley R."/>
            <person name="Ohm R."/>
            <person name="Sun H."/>
            <person name="Tunlid A."/>
            <person name="Henrissat B."/>
            <person name="Grigoriev I.V."/>
            <person name="Hibbett D.S."/>
            <person name="Martin F."/>
        </authorList>
    </citation>
    <scope>NUCLEOTIDE SEQUENCE [LARGE SCALE GENOMIC DNA]</scope>
    <source>
        <strain evidence="10">UH-Slu-Lm8-n1</strain>
    </source>
</reference>
<evidence type="ECO:0000313" key="9">
    <source>
        <dbReference type="EMBL" id="KIK45391.1"/>
    </source>
</evidence>
<keyword evidence="7" id="KW-0456">Lyase</keyword>
<dbReference type="Gene3D" id="3.90.1680.10">
    <property type="entry name" value="SOS response associated peptidase-like"/>
    <property type="match status" value="1"/>
</dbReference>
<keyword evidence="10" id="KW-1185">Reference proteome</keyword>
<keyword evidence="5" id="KW-0190">Covalent protein-DNA linkage</keyword>
<evidence type="ECO:0008006" key="11">
    <source>
        <dbReference type="Google" id="ProtNLM"/>
    </source>
</evidence>
<dbReference type="OrthoDB" id="2111841at2759"/>
<dbReference type="SUPFAM" id="SSF143081">
    <property type="entry name" value="BB1717-like"/>
    <property type="match status" value="1"/>
</dbReference>
<dbReference type="AlphaFoldDB" id="A0A0D0AUP0"/>
<evidence type="ECO:0000256" key="7">
    <source>
        <dbReference type="ARBA" id="ARBA00023239"/>
    </source>
</evidence>
<dbReference type="InterPro" id="IPR003738">
    <property type="entry name" value="SRAP"/>
</dbReference>
<evidence type="ECO:0000256" key="8">
    <source>
        <dbReference type="SAM" id="MobiDB-lite"/>
    </source>
</evidence>
<comment type="similarity">
    <text evidence="1">Belongs to the SOS response-associated peptidase family.</text>
</comment>
<feature type="compositionally biased region" description="Basic and acidic residues" evidence="8">
    <location>
        <begin position="268"/>
        <end position="285"/>
    </location>
</feature>
<keyword evidence="4" id="KW-0378">Hydrolase</keyword>
<evidence type="ECO:0000256" key="1">
    <source>
        <dbReference type="ARBA" id="ARBA00008136"/>
    </source>
</evidence>
<dbReference type="GO" id="GO:0006508">
    <property type="term" value="P:proteolysis"/>
    <property type="evidence" value="ECO:0007669"/>
    <property type="project" value="UniProtKB-KW"/>
</dbReference>
<protein>
    <recommendedName>
        <fullName evidence="11">DUF159-domain-containing protein</fullName>
    </recommendedName>
</protein>
<feature type="region of interest" description="Disordered" evidence="8">
    <location>
        <begin position="241"/>
        <end position="285"/>
    </location>
</feature>
<evidence type="ECO:0000256" key="2">
    <source>
        <dbReference type="ARBA" id="ARBA00022670"/>
    </source>
</evidence>
<name>A0A0D0AUP0_9AGAM</name>
<dbReference type="Pfam" id="PF02586">
    <property type="entry name" value="SRAP"/>
    <property type="match status" value="1"/>
</dbReference>
<evidence type="ECO:0000256" key="4">
    <source>
        <dbReference type="ARBA" id="ARBA00022801"/>
    </source>
</evidence>
<evidence type="ECO:0000313" key="10">
    <source>
        <dbReference type="Proteomes" id="UP000054485"/>
    </source>
</evidence>
<organism evidence="9 10">
    <name type="scientific">Suillus luteus UH-Slu-Lm8-n1</name>
    <dbReference type="NCBI Taxonomy" id="930992"/>
    <lineage>
        <taxon>Eukaryota</taxon>
        <taxon>Fungi</taxon>
        <taxon>Dikarya</taxon>
        <taxon>Basidiomycota</taxon>
        <taxon>Agaricomycotina</taxon>
        <taxon>Agaricomycetes</taxon>
        <taxon>Agaricomycetidae</taxon>
        <taxon>Boletales</taxon>
        <taxon>Suillineae</taxon>
        <taxon>Suillaceae</taxon>
        <taxon>Suillus</taxon>
    </lineage>
</organism>
<dbReference type="GO" id="GO:0008233">
    <property type="term" value="F:peptidase activity"/>
    <property type="evidence" value="ECO:0007669"/>
    <property type="project" value="UniProtKB-KW"/>
</dbReference>
<reference evidence="9 10" key="1">
    <citation type="submission" date="2014-04" db="EMBL/GenBank/DDBJ databases">
        <authorList>
            <consortium name="DOE Joint Genome Institute"/>
            <person name="Kuo A."/>
            <person name="Ruytinx J."/>
            <person name="Rineau F."/>
            <person name="Colpaert J."/>
            <person name="Kohler A."/>
            <person name="Nagy L.G."/>
            <person name="Floudas D."/>
            <person name="Copeland A."/>
            <person name="Barry K.W."/>
            <person name="Cichocki N."/>
            <person name="Veneault-Fourrey C."/>
            <person name="LaButti K."/>
            <person name="Lindquist E.A."/>
            <person name="Lipzen A."/>
            <person name="Lundell T."/>
            <person name="Morin E."/>
            <person name="Murat C."/>
            <person name="Sun H."/>
            <person name="Tunlid A."/>
            <person name="Henrissat B."/>
            <person name="Grigoriev I.V."/>
            <person name="Hibbett D.S."/>
            <person name="Martin F."/>
            <person name="Nordberg H.P."/>
            <person name="Cantor M.N."/>
            <person name="Hua S.X."/>
        </authorList>
    </citation>
    <scope>NUCLEOTIDE SEQUENCE [LARGE SCALE GENOMIC DNA]</scope>
    <source>
        <strain evidence="9 10">UH-Slu-Lm8-n1</strain>
    </source>
</reference>
<dbReference type="InterPro" id="IPR036590">
    <property type="entry name" value="SRAP-like"/>
</dbReference>
<accession>A0A0D0AUP0</accession>
<keyword evidence="3" id="KW-0227">DNA damage</keyword>
<evidence type="ECO:0000256" key="6">
    <source>
        <dbReference type="ARBA" id="ARBA00023125"/>
    </source>
</evidence>
<dbReference type="PANTHER" id="PTHR13604:SF0">
    <property type="entry name" value="ABASIC SITE PROCESSING PROTEIN HMCES"/>
    <property type="match status" value="1"/>
</dbReference>
<gene>
    <name evidence="9" type="ORF">CY34DRAFT_801592</name>
</gene>
<dbReference type="STRING" id="930992.A0A0D0AUP0"/>
<keyword evidence="2" id="KW-0645">Protease</keyword>
<dbReference type="GO" id="GO:0016829">
    <property type="term" value="F:lyase activity"/>
    <property type="evidence" value="ECO:0007669"/>
    <property type="project" value="UniProtKB-KW"/>
</dbReference>
<evidence type="ECO:0000256" key="5">
    <source>
        <dbReference type="ARBA" id="ARBA00023124"/>
    </source>
</evidence>